<comment type="pathway">
    <text evidence="2">Amino-acid biosynthesis; L-valine biosynthesis; L-valine from pyruvate: step 4/4.</text>
</comment>
<evidence type="ECO:0000256" key="3">
    <source>
        <dbReference type="ARBA" id="ARBA00005072"/>
    </source>
</evidence>
<dbReference type="InterPro" id="IPR050571">
    <property type="entry name" value="Class-IV_PLP-Dep_Aminotrnsfr"/>
</dbReference>
<evidence type="ECO:0000256" key="1">
    <source>
        <dbReference type="ARBA" id="ARBA00004824"/>
    </source>
</evidence>
<dbReference type="Proteomes" id="UP000515344">
    <property type="component" value="Chromosome"/>
</dbReference>
<dbReference type="Gene3D" id="3.20.10.10">
    <property type="entry name" value="D-amino Acid Aminotransferase, subunit A, domain 2"/>
    <property type="match status" value="1"/>
</dbReference>
<evidence type="ECO:0000256" key="6">
    <source>
        <dbReference type="ARBA" id="ARBA00048212"/>
    </source>
</evidence>
<keyword evidence="9" id="KW-0808">Transferase</keyword>
<dbReference type="InterPro" id="IPR036038">
    <property type="entry name" value="Aminotransferase-like"/>
</dbReference>
<comment type="catalytic activity">
    <reaction evidence="7">
        <text>L-isoleucine + 2-oxoglutarate = (S)-3-methyl-2-oxopentanoate + L-glutamate</text>
        <dbReference type="Rhea" id="RHEA:24801"/>
        <dbReference type="ChEBI" id="CHEBI:16810"/>
        <dbReference type="ChEBI" id="CHEBI:29985"/>
        <dbReference type="ChEBI" id="CHEBI:35146"/>
        <dbReference type="ChEBI" id="CHEBI:58045"/>
        <dbReference type="EC" id="2.6.1.42"/>
    </reaction>
</comment>
<dbReference type="GO" id="GO:0046394">
    <property type="term" value="P:carboxylic acid biosynthetic process"/>
    <property type="evidence" value="ECO:0007669"/>
    <property type="project" value="UniProtKB-ARBA"/>
</dbReference>
<dbReference type="InterPro" id="IPR043132">
    <property type="entry name" value="BCAT-like_C"/>
</dbReference>
<gene>
    <name evidence="9" type="ORF">H4075_04050</name>
</gene>
<dbReference type="GO" id="GO:0004084">
    <property type="term" value="F:branched-chain-amino-acid transaminase activity"/>
    <property type="evidence" value="ECO:0007669"/>
    <property type="project" value="UniProtKB-EC"/>
</dbReference>
<accession>A0A7G5XIS8</accession>
<evidence type="ECO:0000256" key="5">
    <source>
        <dbReference type="ARBA" id="ARBA00013053"/>
    </source>
</evidence>
<comment type="catalytic activity">
    <reaction evidence="6">
        <text>L-valine + 2-oxoglutarate = 3-methyl-2-oxobutanoate + L-glutamate</text>
        <dbReference type="Rhea" id="RHEA:24813"/>
        <dbReference type="ChEBI" id="CHEBI:11851"/>
        <dbReference type="ChEBI" id="CHEBI:16810"/>
        <dbReference type="ChEBI" id="CHEBI:29985"/>
        <dbReference type="ChEBI" id="CHEBI:57762"/>
        <dbReference type="EC" id="2.6.1.42"/>
    </reaction>
</comment>
<dbReference type="SUPFAM" id="SSF56752">
    <property type="entry name" value="D-aminoacid aminotransferase-like PLP-dependent enzymes"/>
    <property type="match status" value="1"/>
</dbReference>
<reference evidence="10" key="1">
    <citation type="submission" date="2020-08" db="EMBL/GenBank/DDBJ databases">
        <title>Lacibacter sp. S13-6-6 genome sequencing.</title>
        <authorList>
            <person name="Jin L."/>
        </authorList>
    </citation>
    <scope>NUCLEOTIDE SEQUENCE [LARGE SCALE GENOMIC DNA]</scope>
    <source>
        <strain evidence="10">S13-6-6</strain>
    </source>
</reference>
<evidence type="ECO:0000256" key="2">
    <source>
        <dbReference type="ARBA" id="ARBA00004931"/>
    </source>
</evidence>
<dbReference type="RefSeq" id="WP_182804381.1">
    <property type="nucleotide sequence ID" value="NZ_CP060007.1"/>
</dbReference>
<dbReference type="PANTHER" id="PTHR42743:SF11">
    <property type="entry name" value="AMINODEOXYCHORISMATE LYASE"/>
    <property type="match status" value="1"/>
</dbReference>
<name>A0A7G5XIS8_9BACT</name>
<sequence length="281" mass="32820">MPLYYSLDKKIFSDDELRIHPDNRSFRYGEGLFETIRLHKGMIPLWDLHWNRLSESLPKLYFELPPHFNEAELKEEILRVAKRNQCLDAARVRITFFKGEGGIWERPSYPFHFLVQCWPLEKKEFSMNENGLDIGLFEAGRKSCDSFSNLKTNNYLLYALAAQYAKAEKLNECLVLNQHGRVCDATIANVFFSKDGIIHTPQLEEGCINGVMRRHVLEQLRNAGFPVKEGAYLPDEIAEADEIFLSNAMYGLRWVKKWGDRTYRFQQASTIFHRFISPLFP</sequence>
<comment type="pathway">
    <text evidence="3">Amino-acid biosynthesis; L-leucine biosynthesis; L-leucine from 3-methyl-2-oxobutanoate: step 4/4.</text>
</comment>
<keyword evidence="10" id="KW-1185">Reference proteome</keyword>
<protein>
    <recommendedName>
        <fullName evidence="5">branched-chain-amino-acid transaminase</fullName>
        <ecNumber evidence="5">2.6.1.42</ecNumber>
    </recommendedName>
</protein>
<dbReference type="EC" id="2.6.1.42" evidence="5"/>
<dbReference type="Gene3D" id="3.30.470.10">
    <property type="match status" value="1"/>
</dbReference>
<evidence type="ECO:0000256" key="7">
    <source>
        <dbReference type="ARBA" id="ARBA00048798"/>
    </source>
</evidence>
<dbReference type="EMBL" id="CP060007">
    <property type="protein sequence ID" value="QNA45381.1"/>
    <property type="molecule type" value="Genomic_DNA"/>
</dbReference>
<dbReference type="PANTHER" id="PTHR42743">
    <property type="entry name" value="AMINO-ACID AMINOTRANSFERASE"/>
    <property type="match status" value="1"/>
</dbReference>
<dbReference type="Pfam" id="PF01063">
    <property type="entry name" value="Aminotran_4"/>
    <property type="match status" value="1"/>
</dbReference>
<dbReference type="KEGG" id="lacs:H4075_04050"/>
<keyword evidence="9" id="KW-0032">Aminotransferase</keyword>
<comment type="similarity">
    <text evidence="4">Belongs to the class-IV pyridoxal-phosphate-dependent aminotransferase family.</text>
</comment>
<dbReference type="InterPro" id="IPR001544">
    <property type="entry name" value="Aminotrans_IV"/>
</dbReference>
<proteinExistence type="inferred from homology"/>
<evidence type="ECO:0000256" key="4">
    <source>
        <dbReference type="ARBA" id="ARBA00009320"/>
    </source>
</evidence>
<evidence type="ECO:0000313" key="9">
    <source>
        <dbReference type="EMBL" id="QNA45381.1"/>
    </source>
</evidence>
<dbReference type="AlphaFoldDB" id="A0A7G5XIS8"/>
<organism evidence="9 10">
    <name type="scientific">Lacibacter sediminis</name>
    <dbReference type="NCBI Taxonomy" id="2760713"/>
    <lineage>
        <taxon>Bacteria</taxon>
        <taxon>Pseudomonadati</taxon>
        <taxon>Bacteroidota</taxon>
        <taxon>Chitinophagia</taxon>
        <taxon>Chitinophagales</taxon>
        <taxon>Chitinophagaceae</taxon>
        <taxon>Lacibacter</taxon>
    </lineage>
</organism>
<comment type="pathway">
    <text evidence="1">Amino-acid biosynthesis; L-isoleucine biosynthesis; L-isoleucine from 2-oxobutanoate: step 4/4.</text>
</comment>
<dbReference type="CDD" id="cd00449">
    <property type="entry name" value="PLPDE_IV"/>
    <property type="match status" value="1"/>
</dbReference>
<dbReference type="InterPro" id="IPR043131">
    <property type="entry name" value="BCAT-like_N"/>
</dbReference>
<comment type="catalytic activity">
    <reaction evidence="8">
        <text>L-leucine + 2-oxoglutarate = 4-methyl-2-oxopentanoate + L-glutamate</text>
        <dbReference type="Rhea" id="RHEA:18321"/>
        <dbReference type="ChEBI" id="CHEBI:16810"/>
        <dbReference type="ChEBI" id="CHEBI:17865"/>
        <dbReference type="ChEBI" id="CHEBI:29985"/>
        <dbReference type="ChEBI" id="CHEBI:57427"/>
        <dbReference type="EC" id="2.6.1.42"/>
    </reaction>
</comment>
<evidence type="ECO:0000256" key="8">
    <source>
        <dbReference type="ARBA" id="ARBA00049229"/>
    </source>
</evidence>
<evidence type="ECO:0000313" key="10">
    <source>
        <dbReference type="Proteomes" id="UP000515344"/>
    </source>
</evidence>